<gene>
    <name evidence="2" type="ORF">TbgDal_X2300</name>
</gene>
<dbReference type="EMBL" id="FN554973">
    <property type="protein sequence ID" value="CBH15147.1"/>
    <property type="molecule type" value="Genomic_DNA"/>
</dbReference>
<feature type="transmembrane region" description="Helical" evidence="1">
    <location>
        <begin position="27"/>
        <end position="47"/>
    </location>
</feature>
<evidence type="ECO:0000313" key="3">
    <source>
        <dbReference type="Proteomes" id="UP000002316"/>
    </source>
</evidence>
<name>D0A1K5_TRYB9</name>
<reference evidence="3" key="1">
    <citation type="journal article" date="2010" name="PLoS Negl. Trop. Dis.">
        <title>The genome sequence of Trypanosoma brucei gambiense, causative agent of chronic human african trypanosomiasis.</title>
        <authorList>
            <person name="Jackson A.P."/>
            <person name="Sanders M."/>
            <person name="Berry A."/>
            <person name="McQuillan J."/>
            <person name="Aslett M.A."/>
            <person name="Quail M.A."/>
            <person name="Chukualim B."/>
            <person name="Capewell P."/>
            <person name="MacLeod A."/>
            <person name="Melville S.E."/>
            <person name="Gibson W."/>
            <person name="Barry J.D."/>
            <person name="Berriman M."/>
            <person name="Hertz-Fowler C."/>
        </authorList>
    </citation>
    <scope>NUCLEOTIDE SEQUENCE [LARGE SCALE GENOMIC DNA]</scope>
    <source>
        <strain evidence="3">MHOM/CI/86/DAL972</strain>
    </source>
</reference>
<proteinExistence type="predicted"/>
<evidence type="ECO:0000313" key="2">
    <source>
        <dbReference type="EMBL" id="CBH15147.1"/>
    </source>
</evidence>
<protein>
    <submittedName>
        <fullName evidence="2">Uncharacterized protein</fullName>
    </submittedName>
</protein>
<sequence length="99" mass="11362">MAMRRGITHLDGRANGVRRFFLAPCPYYFLIIWSISSSLFFFLQVITASLFHEEMSIRLLLFVYLIALKLRSATTSYICLILWLTPVQPSGLVDRGKST</sequence>
<dbReference type="RefSeq" id="XP_011777413.1">
    <property type="nucleotide sequence ID" value="XM_011779111.1"/>
</dbReference>
<dbReference type="Proteomes" id="UP000002316">
    <property type="component" value="Chromosome 10"/>
</dbReference>
<evidence type="ECO:0000256" key="1">
    <source>
        <dbReference type="SAM" id="Phobius"/>
    </source>
</evidence>
<keyword evidence="1" id="KW-0472">Membrane</keyword>
<dbReference type="GeneID" id="23865286"/>
<accession>D0A1K5</accession>
<feature type="transmembrane region" description="Helical" evidence="1">
    <location>
        <begin position="59"/>
        <end position="84"/>
    </location>
</feature>
<dbReference type="AlphaFoldDB" id="D0A1K5"/>
<dbReference type="KEGG" id="tbg:TbgDal_X2300"/>
<keyword evidence="1" id="KW-0812">Transmembrane</keyword>
<keyword evidence="1" id="KW-1133">Transmembrane helix</keyword>
<organism evidence="2 3">
    <name type="scientific">Trypanosoma brucei gambiense (strain MHOM/CI/86/DAL972)</name>
    <dbReference type="NCBI Taxonomy" id="679716"/>
    <lineage>
        <taxon>Eukaryota</taxon>
        <taxon>Discoba</taxon>
        <taxon>Euglenozoa</taxon>
        <taxon>Kinetoplastea</taxon>
        <taxon>Metakinetoplastina</taxon>
        <taxon>Trypanosomatida</taxon>
        <taxon>Trypanosomatidae</taxon>
        <taxon>Trypanosoma</taxon>
    </lineage>
</organism>